<accession>A0A9E7GZE5</accession>
<dbReference type="Proteomes" id="UP001055439">
    <property type="component" value="Chromosome 7"/>
</dbReference>
<dbReference type="AlphaFoldDB" id="A0A9E7GZE5"/>
<dbReference type="PANTHER" id="PTHR33401:SF2">
    <property type="entry name" value="OS03G0138400 PROTEIN"/>
    <property type="match status" value="1"/>
</dbReference>
<protein>
    <submittedName>
        <fullName evidence="2">Uncharacterized protein</fullName>
    </submittedName>
</protein>
<dbReference type="OrthoDB" id="773814at2759"/>
<keyword evidence="3" id="KW-1185">Reference proteome</keyword>
<dbReference type="EMBL" id="CP097509">
    <property type="protein sequence ID" value="URE20283.1"/>
    <property type="molecule type" value="Genomic_DNA"/>
</dbReference>
<proteinExistence type="predicted"/>
<sequence>MDVGAADADICDGIKPSAVPDTKDEGLSDDEEEEDGETDSLLTSSSVNGGLAGKQQKGSRRKVRWNDSNGDKLVEVLEFEPSDSSDSEDDSSNNISTMEKLITCCFRLCYCLGS</sequence>
<name>A0A9E7GZE5_9LILI</name>
<gene>
    <name evidence="2" type="ORF">MUK42_11855</name>
</gene>
<reference evidence="2" key="1">
    <citation type="submission" date="2022-05" db="EMBL/GenBank/DDBJ databases">
        <title>The Musa troglodytarum L. genome provides insights into the mechanism of non-climacteric behaviour and enrichment of carotenoids.</title>
        <authorList>
            <person name="Wang J."/>
        </authorList>
    </citation>
    <scope>NUCLEOTIDE SEQUENCE</scope>
    <source>
        <tissue evidence="2">Leaf</tissue>
    </source>
</reference>
<feature type="compositionally biased region" description="Acidic residues" evidence="1">
    <location>
        <begin position="27"/>
        <end position="38"/>
    </location>
</feature>
<evidence type="ECO:0000313" key="3">
    <source>
        <dbReference type="Proteomes" id="UP001055439"/>
    </source>
</evidence>
<feature type="region of interest" description="Disordered" evidence="1">
    <location>
        <begin position="1"/>
        <end position="67"/>
    </location>
</feature>
<organism evidence="2 3">
    <name type="scientific">Musa troglodytarum</name>
    <name type="common">fe'i banana</name>
    <dbReference type="NCBI Taxonomy" id="320322"/>
    <lineage>
        <taxon>Eukaryota</taxon>
        <taxon>Viridiplantae</taxon>
        <taxon>Streptophyta</taxon>
        <taxon>Embryophyta</taxon>
        <taxon>Tracheophyta</taxon>
        <taxon>Spermatophyta</taxon>
        <taxon>Magnoliopsida</taxon>
        <taxon>Liliopsida</taxon>
        <taxon>Zingiberales</taxon>
        <taxon>Musaceae</taxon>
        <taxon>Musa</taxon>
    </lineage>
</organism>
<evidence type="ECO:0000313" key="2">
    <source>
        <dbReference type="EMBL" id="URE20283.1"/>
    </source>
</evidence>
<dbReference type="PANTHER" id="PTHR33401">
    <property type="entry name" value="LIGHT-HARVESTING COMPLEX-LIKE PROTEIN OHP2, CHLOROPLASTIC"/>
    <property type="match status" value="1"/>
</dbReference>
<evidence type="ECO:0000256" key="1">
    <source>
        <dbReference type="SAM" id="MobiDB-lite"/>
    </source>
</evidence>